<keyword evidence="1" id="KW-0472">Membrane</keyword>
<evidence type="ECO:0000256" key="1">
    <source>
        <dbReference type="SAM" id="Phobius"/>
    </source>
</evidence>
<keyword evidence="1" id="KW-0812">Transmembrane</keyword>
<organism evidence="2 3">
    <name type="scientific">Kosmotoga pacifica</name>
    <dbReference type="NCBI Taxonomy" id="1330330"/>
    <lineage>
        <taxon>Bacteria</taxon>
        <taxon>Thermotogati</taxon>
        <taxon>Thermotogota</taxon>
        <taxon>Thermotogae</taxon>
        <taxon>Kosmotogales</taxon>
        <taxon>Kosmotogaceae</taxon>
        <taxon>Kosmotoga</taxon>
    </lineage>
</organism>
<accession>A0A0G2Z5A7</accession>
<dbReference type="EMBL" id="CP011232">
    <property type="protein sequence ID" value="AKI96805.1"/>
    <property type="molecule type" value="Genomic_DNA"/>
</dbReference>
<keyword evidence="3" id="KW-1185">Reference proteome</keyword>
<dbReference type="STRING" id="1330330.IX53_02070"/>
<proteinExistence type="predicted"/>
<name>A0A0G2Z5A7_9BACT</name>
<dbReference type="AlphaFoldDB" id="A0A0G2Z5A7"/>
<gene>
    <name evidence="2" type="ORF">IX53_02070</name>
</gene>
<dbReference type="KEGG" id="kpf:IX53_02070"/>
<keyword evidence="1" id="KW-1133">Transmembrane helix</keyword>
<evidence type="ECO:0000313" key="3">
    <source>
        <dbReference type="Proteomes" id="UP000035159"/>
    </source>
</evidence>
<protein>
    <submittedName>
        <fullName evidence="2">Uncharacterized protein</fullName>
    </submittedName>
</protein>
<reference evidence="2 3" key="1">
    <citation type="submission" date="2015-04" db="EMBL/GenBank/DDBJ databases">
        <title>Complete Genome Sequence of Kosmotoga pacifica SLHLJ1.</title>
        <authorList>
            <person name="Jiang L.J."/>
            <person name="Shao Z.Z."/>
            <person name="Jebbar M."/>
        </authorList>
    </citation>
    <scope>NUCLEOTIDE SEQUENCE [LARGE SCALE GENOMIC DNA]</scope>
    <source>
        <strain evidence="2 3">SLHLJ1</strain>
    </source>
</reference>
<evidence type="ECO:0000313" key="2">
    <source>
        <dbReference type="EMBL" id="AKI96805.1"/>
    </source>
</evidence>
<dbReference type="RefSeq" id="WP_047753940.1">
    <property type="nucleotide sequence ID" value="NZ_CAJUHA010000004.1"/>
</dbReference>
<dbReference type="Proteomes" id="UP000035159">
    <property type="component" value="Chromosome"/>
</dbReference>
<sequence>MNMSKDSFKNLFSTFLLIASVIAFSFSIFSIMKLDGFEERLNALELSTSEKIDKLSKGLNEEIGAIKRLISGGGVIEKYLVARNFLENSENDLRLILTELQENPERPYFRIFVAGSSEVWIGFKNNAKDKKYVYQKNFKPGLSEEKFFYLKAPLLETGYTVTLTKDTYIRTAMPDSVYLLFFGFNSAKIVKMPDIEVNNISRDFNLYVPGK</sequence>
<feature type="transmembrane region" description="Helical" evidence="1">
    <location>
        <begin position="12"/>
        <end position="32"/>
    </location>
</feature>
<dbReference type="PATRIC" id="fig|1330330.3.peg.424"/>